<gene>
    <name evidence="2" type="ORF">D187_005054</name>
</gene>
<proteinExistence type="predicted"/>
<feature type="region of interest" description="Disordered" evidence="1">
    <location>
        <begin position="1"/>
        <end position="28"/>
    </location>
</feature>
<keyword evidence="3" id="KW-1185">Reference proteome</keyword>
<dbReference type="AlphaFoldDB" id="S9PLL5"/>
<comment type="caution">
    <text evidence="2">The sequence shown here is derived from an EMBL/GenBank/DDBJ whole genome shotgun (WGS) entry which is preliminary data.</text>
</comment>
<dbReference type="Proteomes" id="UP000011682">
    <property type="component" value="Unassembled WGS sequence"/>
</dbReference>
<organism evidence="2 3">
    <name type="scientific">Cystobacter fuscus (strain ATCC 25194 / DSM 2262 / NBRC 100088 / M29)</name>
    <dbReference type="NCBI Taxonomy" id="1242864"/>
    <lineage>
        <taxon>Bacteria</taxon>
        <taxon>Pseudomonadati</taxon>
        <taxon>Myxococcota</taxon>
        <taxon>Myxococcia</taxon>
        <taxon>Myxococcales</taxon>
        <taxon>Cystobacterineae</taxon>
        <taxon>Archangiaceae</taxon>
        <taxon>Cystobacter</taxon>
    </lineage>
</organism>
<evidence type="ECO:0000313" key="2">
    <source>
        <dbReference type="EMBL" id="EPX63921.1"/>
    </source>
</evidence>
<dbReference type="EMBL" id="ANAH02000004">
    <property type="protein sequence ID" value="EPX63921.1"/>
    <property type="molecule type" value="Genomic_DNA"/>
</dbReference>
<reference evidence="2" key="1">
    <citation type="submission" date="2013-05" db="EMBL/GenBank/DDBJ databases">
        <title>Genome assembly of Cystobacter fuscus DSM 2262.</title>
        <authorList>
            <person name="Sharma G."/>
            <person name="Khatri I."/>
            <person name="Kaur C."/>
            <person name="Mayilraj S."/>
            <person name="Subramanian S."/>
        </authorList>
    </citation>
    <scope>NUCLEOTIDE SEQUENCE [LARGE SCALE GENOMIC DNA]</scope>
    <source>
        <strain evidence="2">DSM 2262</strain>
    </source>
</reference>
<evidence type="ECO:0000313" key="3">
    <source>
        <dbReference type="Proteomes" id="UP000011682"/>
    </source>
</evidence>
<evidence type="ECO:0000256" key="1">
    <source>
        <dbReference type="SAM" id="MobiDB-lite"/>
    </source>
</evidence>
<name>S9PLL5_CYSF2</name>
<dbReference type="RefSeq" id="WP_002631468.1">
    <property type="nucleotide sequence ID" value="NZ_ANAH02000004.1"/>
</dbReference>
<sequence>MLGWPPRYGQRKQAAWASGDGVKGLAPAQEETRRIIEAWEQVRKQARPGA</sequence>
<protein>
    <submittedName>
        <fullName evidence="2">Uncharacterized protein</fullName>
    </submittedName>
</protein>
<accession>S9PLL5</accession>